<protein>
    <recommendedName>
        <fullName evidence="3">Nucleoporin Nup133/Nup155-like N-terminal domain-containing protein</fullName>
    </recommendedName>
</protein>
<dbReference type="PANTHER" id="PTHR22746:SF10">
    <property type="entry name" value="GUANINE NUCLEOTIDE EXCHANGE FACTOR SUBUNIT RIC1"/>
    <property type="match status" value="1"/>
</dbReference>
<dbReference type="GO" id="GO:0034066">
    <property type="term" value="C:Ric1-Rgp1 guanyl-nucleotide exchange factor complex"/>
    <property type="evidence" value="ECO:0007669"/>
    <property type="project" value="InterPro"/>
</dbReference>
<dbReference type="PANTHER" id="PTHR22746">
    <property type="entry name" value="RAB6A-GEF COMPLEX PARTNER PROTEIN 1"/>
    <property type="match status" value="1"/>
</dbReference>
<dbReference type="GO" id="GO:0042147">
    <property type="term" value="P:retrograde transport, endosome to Golgi"/>
    <property type="evidence" value="ECO:0007669"/>
    <property type="project" value="TreeGrafter"/>
</dbReference>
<dbReference type="InterPro" id="IPR040096">
    <property type="entry name" value="Ric1"/>
</dbReference>
<proteinExistence type="predicted"/>
<dbReference type="AlphaFoldDB" id="A0A2C9LJX9"/>
<organism evidence="1 2">
    <name type="scientific">Biomphalaria glabrata</name>
    <name type="common">Bloodfluke planorb</name>
    <name type="synonym">Freshwater snail</name>
    <dbReference type="NCBI Taxonomy" id="6526"/>
    <lineage>
        <taxon>Eukaryota</taxon>
        <taxon>Metazoa</taxon>
        <taxon>Spiralia</taxon>
        <taxon>Lophotrochozoa</taxon>
        <taxon>Mollusca</taxon>
        <taxon>Gastropoda</taxon>
        <taxon>Heterobranchia</taxon>
        <taxon>Euthyneura</taxon>
        <taxon>Panpulmonata</taxon>
        <taxon>Hygrophila</taxon>
        <taxon>Lymnaeoidea</taxon>
        <taxon>Planorbidae</taxon>
        <taxon>Biomphalaria</taxon>
    </lineage>
</organism>
<evidence type="ECO:0000313" key="2">
    <source>
        <dbReference type="Proteomes" id="UP000076420"/>
    </source>
</evidence>
<dbReference type="VEuPathDB" id="VectorBase:BGLAX_028895"/>
<dbReference type="GO" id="GO:0000139">
    <property type="term" value="C:Golgi membrane"/>
    <property type="evidence" value="ECO:0007669"/>
    <property type="project" value="TreeGrafter"/>
</dbReference>
<dbReference type="STRING" id="6526.A0A2C9LJX9"/>
<dbReference type="Proteomes" id="UP000076420">
    <property type="component" value="Unassembled WGS sequence"/>
</dbReference>
<reference evidence="1" key="1">
    <citation type="submission" date="2020-05" db="UniProtKB">
        <authorList>
            <consortium name="EnsemblMetazoa"/>
        </authorList>
    </citation>
    <scope>IDENTIFICATION</scope>
    <source>
        <strain evidence="1">BB02</strain>
    </source>
</reference>
<name>A0A2C9LJX9_BIOGL</name>
<sequence length="128" mass="14254">MAQVRLQSQISCFLSVRDELVVATVDGCLSRLRWSGNKNENATLHLKDIPVSTDLQQFRATRPSEEEYVVEMEYSPTLGGYSMVLSSGKAVFVIPPSSRGEKTVSVCIIVKIFFNQISIILSKILQTL</sequence>
<evidence type="ECO:0008006" key="3">
    <source>
        <dbReference type="Google" id="ProtNLM"/>
    </source>
</evidence>
<dbReference type="GO" id="GO:0006886">
    <property type="term" value="P:intracellular protein transport"/>
    <property type="evidence" value="ECO:0007669"/>
    <property type="project" value="InterPro"/>
</dbReference>
<dbReference type="EnsemblMetazoa" id="BGLB031782-RA">
    <property type="protein sequence ID" value="BGLB031782-PA"/>
    <property type="gene ID" value="BGLB031782"/>
</dbReference>
<dbReference type="VEuPathDB" id="VectorBase:BGLB031782"/>
<accession>A0A2C9LJX9</accession>
<evidence type="ECO:0000313" key="1">
    <source>
        <dbReference type="EnsemblMetazoa" id="BGLB031782-PA"/>
    </source>
</evidence>
<gene>
    <name evidence="1" type="primary">106067847</name>
</gene>
<dbReference type="KEGG" id="bgt:106067847"/>
<dbReference type="GO" id="GO:0005829">
    <property type="term" value="C:cytosol"/>
    <property type="evidence" value="ECO:0007669"/>
    <property type="project" value="TreeGrafter"/>
</dbReference>